<protein>
    <recommendedName>
        <fullName evidence="5">Ycf36</fullName>
    </recommendedName>
</protein>
<dbReference type="GeneID" id="33354763"/>
<dbReference type="InterPro" id="IPR009631">
    <property type="entry name" value="CGLD27-like"/>
</dbReference>
<keyword evidence="3" id="KW-0812">Transmembrane</keyword>
<evidence type="ECO:0000313" key="4">
    <source>
        <dbReference type="EMBL" id="ARW61681.1"/>
    </source>
</evidence>
<accession>A0A1Z1M765</accession>
<dbReference type="EMBL" id="MF101419">
    <property type="protein sequence ID" value="ARW61681.1"/>
    <property type="molecule type" value="Genomic_DNA"/>
</dbReference>
<keyword evidence="4" id="KW-0150">Chloroplast</keyword>
<dbReference type="GO" id="GO:0009536">
    <property type="term" value="C:plastid"/>
    <property type="evidence" value="ECO:0007669"/>
    <property type="project" value="UniProtKB-SubCell"/>
</dbReference>
<dbReference type="Pfam" id="PF06799">
    <property type="entry name" value="CGLD27-like"/>
    <property type="match status" value="1"/>
</dbReference>
<keyword evidence="2 4" id="KW-0934">Plastid</keyword>
<evidence type="ECO:0000256" key="1">
    <source>
        <dbReference type="ARBA" id="ARBA00004474"/>
    </source>
</evidence>
<evidence type="ECO:0000256" key="3">
    <source>
        <dbReference type="SAM" id="Phobius"/>
    </source>
</evidence>
<evidence type="ECO:0008006" key="5">
    <source>
        <dbReference type="Google" id="ProtNLM"/>
    </source>
</evidence>
<dbReference type="RefSeq" id="YP_009393119.1">
    <property type="nucleotide sequence ID" value="NC_035266.1"/>
</dbReference>
<keyword evidence="3" id="KW-0472">Membrane</keyword>
<dbReference type="AlphaFoldDB" id="A0A1Z1M765"/>
<name>A0A1Z1M765_BOSMO</name>
<feature type="transmembrane region" description="Helical" evidence="3">
    <location>
        <begin position="144"/>
        <end position="165"/>
    </location>
</feature>
<feature type="transmembrane region" description="Helical" evidence="3">
    <location>
        <begin position="39"/>
        <end position="59"/>
    </location>
</feature>
<sequence length="166" mass="19751">MCISKKNCPVPFDQQPLNEYIALKKSFLFSWSTDTIKNYIFIISSIFIFLFILSGILIYNLCININNIYQFVLLDLFVSNLILLFIFLRIYLGWSYIVKRLLSATIFYEESGWYDGQIWVKSASFLVKDRLIGLYEIMPFVNRIKYTCFIFVSFLLFDYIFLVSFK</sequence>
<comment type="subcellular location">
    <subcellularLocation>
        <location evidence="1">Plastid</location>
    </subcellularLocation>
</comment>
<geneLocation type="chloroplast" evidence="4"/>
<feature type="transmembrane region" description="Helical" evidence="3">
    <location>
        <begin position="71"/>
        <end position="92"/>
    </location>
</feature>
<proteinExistence type="predicted"/>
<organism evidence="4">
    <name type="scientific">Bostrychia moritziana</name>
    <name type="common">Red alga</name>
    <name type="synonym">Polysiphonia moritziana</name>
    <dbReference type="NCBI Taxonomy" id="103713"/>
    <lineage>
        <taxon>Eukaryota</taxon>
        <taxon>Rhodophyta</taxon>
        <taxon>Florideophyceae</taxon>
        <taxon>Rhodymeniophycidae</taxon>
        <taxon>Ceramiales</taxon>
        <taxon>Rhodomelaceae</taxon>
        <taxon>Bostrychia</taxon>
    </lineage>
</organism>
<gene>
    <name evidence="4" type="primary">ycf36</name>
</gene>
<dbReference type="PANTHER" id="PTHR34214">
    <property type="match status" value="1"/>
</dbReference>
<keyword evidence="3" id="KW-1133">Transmembrane helix</keyword>
<dbReference type="PANTHER" id="PTHR34214:SF3">
    <property type="entry name" value="PROTEIN CONSERVED IN THE GREEN LINEAGE AND DIATOMS 27, CHLOROPLASTIC"/>
    <property type="match status" value="1"/>
</dbReference>
<reference evidence="4" key="1">
    <citation type="journal article" date="2017" name="J. Phycol.">
        <title>Analysis of chloroplast genomes and a supermatrix inform reclassification of the Rhodomelaceae (Rhodophyta).</title>
        <authorList>
            <person name="Diaz-Tapia P."/>
            <person name="Maggs C.A."/>
            <person name="West J.A."/>
            <person name="Verbruggen H."/>
        </authorList>
    </citation>
    <scope>NUCLEOTIDE SEQUENCE</scope>
    <source>
        <strain evidence="4">JW3660</strain>
    </source>
</reference>
<evidence type="ECO:0000256" key="2">
    <source>
        <dbReference type="ARBA" id="ARBA00022640"/>
    </source>
</evidence>